<protein>
    <submittedName>
        <fullName evidence="1">Uncharacterized protein</fullName>
    </submittedName>
</protein>
<dbReference type="AlphaFoldDB" id="A0A369KQV8"/>
<reference evidence="1" key="1">
    <citation type="submission" date="2018-04" db="EMBL/GenBank/DDBJ databases">
        <title>Draft genome sequence of the Candidatus Spirobacillus cienkowskii, a pathogen of freshwater Daphnia species, reconstructed from hemolymph metagenomic reads.</title>
        <authorList>
            <person name="Bresciani L."/>
            <person name="Lemos L.N."/>
            <person name="Wale N."/>
            <person name="Lin J.Y."/>
            <person name="Fernandes G.R."/>
            <person name="Duffy M.A."/>
            <person name="Rodrigues J.M."/>
        </authorList>
    </citation>
    <scope>NUCLEOTIDE SEQUENCE [LARGE SCALE GENOMIC DNA]</scope>
    <source>
        <strain evidence="1">Binning01</strain>
    </source>
</reference>
<accession>A0A369KQV8</accession>
<dbReference type="EMBL" id="QOVW01000109">
    <property type="protein sequence ID" value="RDB35075.1"/>
    <property type="molecule type" value="Genomic_DNA"/>
</dbReference>
<comment type="caution">
    <text evidence="1">The sequence shown here is derived from an EMBL/GenBank/DDBJ whole genome shotgun (WGS) entry which is preliminary data.</text>
</comment>
<dbReference type="RefSeq" id="WP_338635796.1">
    <property type="nucleotide sequence ID" value="NZ_CP146516.1"/>
</dbReference>
<gene>
    <name evidence="1" type="ORF">DCC88_12050</name>
</gene>
<dbReference type="Proteomes" id="UP000253934">
    <property type="component" value="Unassembled WGS sequence"/>
</dbReference>
<evidence type="ECO:0000313" key="2">
    <source>
        <dbReference type="Proteomes" id="UP000253934"/>
    </source>
</evidence>
<organism evidence="1 2">
    <name type="scientific">Spirobacillus cienkowskii</name>
    <dbReference type="NCBI Taxonomy" id="495820"/>
    <lineage>
        <taxon>Bacteria</taxon>
        <taxon>Pseudomonadati</taxon>
        <taxon>Bdellovibrionota</taxon>
        <taxon>Oligoflexia</taxon>
        <taxon>Silvanigrellales</taxon>
        <taxon>Spirobacillus</taxon>
    </lineage>
</organism>
<keyword evidence="2" id="KW-1185">Reference proteome</keyword>
<evidence type="ECO:0000313" key="1">
    <source>
        <dbReference type="EMBL" id="RDB35075.1"/>
    </source>
</evidence>
<proteinExistence type="predicted"/>
<sequence>MPHRRDEIITTVYNLLLHKTIALDKVYTHPKTEYQSVGENNSIFIFCPKEVVVNFFGNINYARETHLHITVISNFLAQQENPTHAIAKIIEAEIANFSTKEFLFTYVGIECEGKCISHNLYQTTTTLLYNVAYTTNETKLRELDNLTNPAIEVKNGII</sequence>
<name>A0A369KQV8_9BACT</name>